<dbReference type="STRING" id="1450537.A0A395HX81"/>
<dbReference type="Pfam" id="PF00856">
    <property type="entry name" value="SET"/>
    <property type="match status" value="1"/>
</dbReference>
<dbReference type="RefSeq" id="XP_025551561.1">
    <property type="nucleotide sequence ID" value="XM_025697674.1"/>
</dbReference>
<dbReference type="Proteomes" id="UP000248961">
    <property type="component" value="Unassembled WGS sequence"/>
</dbReference>
<accession>A0A395HX81</accession>
<dbReference type="VEuPathDB" id="FungiDB:BO97DRAFT_434384"/>
<sequence length="590" mass="66502">MLMALSHLSLFTFDSLPPTLVSITTFIEVNYWQETEVFTRGYLRPGTTIIVVEPFINGMWNGTIGLRVDHPSDLRILPDHDILVPMPWRQQVSSPEMGAMHWETKGNDAINEGDYRCAIDWSPTADEAVTIKLNRALASLRFHQFDSALRDLEITTPKTKPSEKALLRKAQALYHLDRFQESCGVHKVLRKEYPENTTAQREFARAIARLEEQRKGIFPVKKMQLEATKRRTPILDHATYIGSVSVRSTRYAGQGLFTTQAVKAGDLLLCEKAFAYAHLNVEDYTKSIVCRIDPVRERFSAGSVVELLRLMTQKLYKNPSHMPFVTKLYHGEHESDSDVREVDHLPVIDTLRQVQLSTWGSEAFKGQPEQEDSSVGVWPWASRISHSCYNNAETSFIGDMLIVRAAQDLPPGTEITSLYRPRYREGDCPSAVALNLRNWDFDYTRNICQDHEETTAKALATGRAMDCITRAYRRPAAEVPRIGLARGYPLLAIFWASLNNPLKAIEFASKAFESLGYVIEGINSPYSSEGSVPCWMTLAHSYRKVAPGLAPQAEEYAKTTYGIVVGEDETFAETFGWPAKLPDGLLSTAR</sequence>
<dbReference type="Gene3D" id="2.170.270.10">
    <property type="entry name" value="SET domain"/>
    <property type="match status" value="1"/>
</dbReference>
<dbReference type="InterPro" id="IPR001214">
    <property type="entry name" value="SET_dom"/>
</dbReference>
<reference evidence="2 3" key="1">
    <citation type="submission" date="2018-02" db="EMBL/GenBank/DDBJ databases">
        <title>The genomes of Aspergillus section Nigri reveals drivers in fungal speciation.</title>
        <authorList>
            <consortium name="DOE Joint Genome Institute"/>
            <person name="Vesth T.C."/>
            <person name="Nybo J."/>
            <person name="Theobald S."/>
            <person name="Brandl J."/>
            <person name="Frisvad J.C."/>
            <person name="Nielsen K.F."/>
            <person name="Lyhne E.K."/>
            <person name="Kogle M.E."/>
            <person name="Kuo A."/>
            <person name="Riley R."/>
            <person name="Clum A."/>
            <person name="Nolan M."/>
            <person name="Lipzen A."/>
            <person name="Salamov A."/>
            <person name="Henrissat B."/>
            <person name="Wiebenga A."/>
            <person name="De vries R.P."/>
            <person name="Grigoriev I.V."/>
            <person name="Mortensen U.H."/>
            <person name="Andersen M.R."/>
            <person name="Baker S.E."/>
        </authorList>
    </citation>
    <scope>NUCLEOTIDE SEQUENCE [LARGE SCALE GENOMIC DNA]</scope>
    <source>
        <strain evidence="2 3">CBS 101889</strain>
    </source>
</reference>
<dbReference type="Gene3D" id="1.25.40.10">
    <property type="entry name" value="Tetratricopeptide repeat domain"/>
    <property type="match status" value="1"/>
</dbReference>
<dbReference type="PROSITE" id="PS50280">
    <property type="entry name" value="SET"/>
    <property type="match status" value="1"/>
</dbReference>
<evidence type="ECO:0000259" key="1">
    <source>
        <dbReference type="PROSITE" id="PS50280"/>
    </source>
</evidence>
<keyword evidence="3" id="KW-1185">Reference proteome</keyword>
<evidence type="ECO:0000313" key="3">
    <source>
        <dbReference type="Proteomes" id="UP000248961"/>
    </source>
</evidence>
<dbReference type="GeneID" id="37201963"/>
<dbReference type="OrthoDB" id="438641at2759"/>
<dbReference type="AlphaFoldDB" id="A0A395HX81"/>
<dbReference type="SUPFAM" id="SSF48452">
    <property type="entry name" value="TPR-like"/>
    <property type="match status" value="1"/>
</dbReference>
<dbReference type="SUPFAM" id="SSF82199">
    <property type="entry name" value="SET domain"/>
    <property type="match status" value="1"/>
</dbReference>
<dbReference type="InterPro" id="IPR053209">
    <property type="entry name" value="Gramillin-biosynth_MTr"/>
</dbReference>
<organism evidence="2 3">
    <name type="scientific">Aspergillus homomorphus (strain CBS 101889)</name>
    <dbReference type="NCBI Taxonomy" id="1450537"/>
    <lineage>
        <taxon>Eukaryota</taxon>
        <taxon>Fungi</taxon>
        <taxon>Dikarya</taxon>
        <taxon>Ascomycota</taxon>
        <taxon>Pezizomycotina</taxon>
        <taxon>Eurotiomycetes</taxon>
        <taxon>Eurotiomycetidae</taxon>
        <taxon>Eurotiales</taxon>
        <taxon>Aspergillaceae</taxon>
        <taxon>Aspergillus</taxon>
        <taxon>Aspergillus subgen. Circumdati</taxon>
    </lineage>
</organism>
<feature type="domain" description="SET" evidence="1">
    <location>
        <begin position="242"/>
        <end position="420"/>
    </location>
</feature>
<protein>
    <recommendedName>
        <fullName evidence="1">SET domain-containing protein</fullName>
    </recommendedName>
</protein>
<dbReference type="InterPro" id="IPR046341">
    <property type="entry name" value="SET_dom_sf"/>
</dbReference>
<dbReference type="EMBL" id="KZ824283">
    <property type="protein sequence ID" value="RAL12407.1"/>
    <property type="molecule type" value="Genomic_DNA"/>
</dbReference>
<dbReference type="PANTHER" id="PTHR47643:SF2">
    <property type="entry name" value="TPR DOMAIN PROTEIN (AFU_ORTHOLOGUE AFUA_5G12710)"/>
    <property type="match status" value="1"/>
</dbReference>
<dbReference type="InterPro" id="IPR011990">
    <property type="entry name" value="TPR-like_helical_dom_sf"/>
</dbReference>
<dbReference type="PANTHER" id="PTHR47643">
    <property type="entry name" value="TPR DOMAIN PROTEIN (AFU_ORTHOLOGUE AFUA_5G12710)"/>
    <property type="match status" value="1"/>
</dbReference>
<proteinExistence type="predicted"/>
<name>A0A395HX81_ASPHC</name>
<evidence type="ECO:0000313" key="2">
    <source>
        <dbReference type="EMBL" id="RAL12407.1"/>
    </source>
</evidence>
<gene>
    <name evidence="2" type="ORF">BO97DRAFT_434384</name>
</gene>